<reference evidence="2 3" key="1">
    <citation type="submission" date="2019-08" db="EMBL/GenBank/DDBJ databases">
        <title>Lentzea from Indian Himalayas.</title>
        <authorList>
            <person name="Mandal S."/>
            <person name="Mallick Gupta A."/>
            <person name="Maiti P.K."/>
            <person name="Sarkar J."/>
            <person name="Mandal S."/>
        </authorList>
    </citation>
    <scope>NUCLEOTIDE SEQUENCE [LARGE SCALE GENOMIC DNA]</scope>
    <source>
        <strain evidence="2 3">PSKA42</strain>
    </source>
</reference>
<accession>A0ABX1FU90</accession>
<protein>
    <submittedName>
        <fullName evidence="2">Uncharacterized protein</fullName>
    </submittedName>
</protein>
<sequence>MNRLQGSAGDLQSRLSSISSGLRGLNLGANSLGPIGLFAVPSLNAANDRPSPRPTRRSG</sequence>
<dbReference type="Proteomes" id="UP001515943">
    <property type="component" value="Unassembled WGS sequence"/>
</dbReference>
<organism evidence="2 3">
    <name type="scientific">Lentzea indica</name>
    <dbReference type="NCBI Taxonomy" id="2604800"/>
    <lineage>
        <taxon>Bacteria</taxon>
        <taxon>Bacillati</taxon>
        <taxon>Actinomycetota</taxon>
        <taxon>Actinomycetes</taxon>
        <taxon>Pseudonocardiales</taxon>
        <taxon>Pseudonocardiaceae</taxon>
        <taxon>Lentzea</taxon>
    </lineage>
</organism>
<comment type="caution">
    <text evidence="2">The sequence shown here is derived from an EMBL/GenBank/DDBJ whole genome shotgun (WGS) entry which is preliminary data.</text>
</comment>
<evidence type="ECO:0000313" key="2">
    <source>
        <dbReference type="EMBL" id="NKE62315.1"/>
    </source>
</evidence>
<evidence type="ECO:0000313" key="3">
    <source>
        <dbReference type="Proteomes" id="UP001515943"/>
    </source>
</evidence>
<dbReference type="EMBL" id="VSRL01000239">
    <property type="protein sequence ID" value="NKE62315.1"/>
    <property type="molecule type" value="Genomic_DNA"/>
</dbReference>
<feature type="region of interest" description="Disordered" evidence="1">
    <location>
        <begin position="40"/>
        <end position="59"/>
    </location>
</feature>
<name>A0ABX1FU90_9PSEU</name>
<evidence type="ECO:0000256" key="1">
    <source>
        <dbReference type="SAM" id="MobiDB-lite"/>
    </source>
</evidence>
<gene>
    <name evidence="2" type="ORF">FXN61_38465</name>
</gene>
<proteinExistence type="predicted"/>
<keyword evidence="3" id="KW-1185">Reference proteome</keyword>
<dbReference type="RefSeq" id="WP_167978951.1">
    <property type="nucleotide sequence ID" value="NZ_VSRL01000239.1"/>
</dbReference>